<dbReference type="InterPro" id="IPR009056">
    <property type="entry name" value="Cyt_c-like_dom"/>
</dbReference>
<dbReference type="RefSeq" id="WP_377045791.1">
    <property type="nucleotide sequence ID" value="NZ_JBHLUN010000012.1"/>
</dbReference>
<dbReference type="PRINTS" id="PR00604">
    <property type="entry name" value="CYTCHRMECIAB"/>
</dbReference>
<evidence type="ECO:0000259" key="7">
    <source>
        <dbReference type="PROSITE" id="PS51007"/>
    </source>
</evidence>
<accession>A0ABV6JX76</accession>
<keyword evidence="9" id="KW-1185">Reference proteome</keyword>
<dbReference type="SUPFAM" id="SSF46626">
    <property type="entry name" value="Cytochrome c"/>
    <property type="match status" value="1"/>
</dbReference>
<evidence type="ECO:0000313" key="8">
    <source>
        <dbReference type="EMBL" id="MFC0410045.1"/>
    </source>
</evidence>
<keyword evidence="4" id="KW-0249">Electron transport</keyword>
<evidence type="ECO:0000256" key="6">
    <source>
        <dbReference type="PROSITE-ProRule" id="PRU00433"/>
    </source>
</evidence>
<evidence type="ECO:0000256" key="2">
    <source>
        <dbReference type="ARBA" id="ARBA00022617"/>
    </source>
</evidence>
<dbReference type="EMBL" id="JBHLUN010000012">
    <property type="protein sequence ID" value="MFC0410045.1"/>
    <property type="molecule type" value="Genomic_DNA"/>
</dbReference>
<gene>
    <name evidence="8" type="ORF">ACFFGY_17465</name>
</gene>
<evidence type="ECO:0000256" key="5">
    <source>
        <dbReference type="ARBA" id="ARBA00023004"/>
    </source>
</evidence>
<dbReference type="Pfam" id="PF00034">
    <property type="entry name" value="Cytochrom_C"/>
    <property type="match status" value="1"/>
</dbReference>
<evidence type="ECO:0000313" key="9">
    <source>
        <dbReference type="Proteomes" id="UP001589865"/>
    </source>
</evidence>
<organism evidence="8 9">
    <name type="scientific">Roseomonas elaeocarpi</name>
    <dbReference type="NCBI Taxonomy" id="907779"/>
    <lineage>
        <taxon>Bacteria</taxon>
        <taxon>Pseudomonadati</taxon>
        <taxon>Pseudomonadota</taxon>
        <taxon>Alphaproteobacteria</taxon>
        <taxon>Acetobacterales</taxon>
        <taxon>Roseomonadaceae</taxon>
        <taxon>Roseomonas</taxon>
    </lineage>
</organism>
<proteinExistence type="predicted"/>
<keyword evidence="3 6" id="KW-0479">Metal-binding</keyword>
<evidence type="ECO:0000256" key="1">
    <source>
        <dbReference type="ARBA" id="ARBA00022448"/>
    </source>
</evidence>
<reference evidence="8 9" key="1">
    <citation type="submission" date="2024-09" db="EMBL/GenBank/DDBJ databases">
        <authorList>
            <person name="Sun Q."/>
            <person name="Mori K."/>
        </authorList>
    </citation>
    <scope>NUCLEOTIDE SEQUENCE [LARGE SCALE GENOMIC DNA]</scope>
    <source>
        <strain evidence="8 9">TBRC 5777</strain>
    </source>
</reference>
<protein>
    <submittedName>
        <fullName evidence="8">C-type cytochrome</fullName>
    </submittedName>
</protein>
<feature type="domain" description="Cytochrome c" evidence="7">
    <location>
        <begin position="69"/>
        <end position="171"/>
    </location>
</feature>
<dbReference type="Gene3D" id="1.10.760.10">
    <property type="entry name" value="Cytochrome c-like domain"/>
    <property type="match status" value="1"/>
</dbReference>
<dbReference type="InterPro" id="IPR036909">
    <property type="entry name" value="Cyt_c-like_dom_sf"/>
</dbReference>
<dbReference type="Proteomes" id="UP001589865">
    <property type="component" value="Unassembled WGS sequence"/>
</dbReference>
<comment type="caution">
    <text evidence="8">The sequence shown here is derived from an EMBL/GenBank/DDBJ whole genome shotgun (WGS) entry which is preliminary data.</text>
</comment>
<keyword evidence="1" id="KW-0813">Transport</keyword>
<evidence type="ECO:0000256" key="4">
    <source>
        <dbReference type="ARBA" id="ARBA00022982"/>
    </source>
</evidence>
<name>A0ABV6JX76_9PROT</name>
<sequence length="181" mass="18450">MSLEANKVFAAVLTAGVVFGVAGFIGSVVVHPEPLEKPAIQVGDAPAAAGSAPAAPYEVAPIAPLLASADADAGKALATRTCGACHIFENNGKNGVGPNLYGIVGRHHAAEAGFNYSAANKALSDKVWDYQAISTFISAPAKAMPGTRMGFAGLASEKQRADVIAFLRTLSPNPEPLPTPQ</sequence>
<evidence type="ECO:0000256" key="3">
    <source>
        <dbReference type="ARBA" id="ARBA00022723"/>
    </source>
</evidence>
<keyword evidence="2 6" id="KW-0349">Heme</keyword>
<keyword evidence="5 6" id="KW-0408">Iron</keyword>
<dbReference type="PANTHER" id="PTHR11961">
    <property type="entry name" value="CYTOCHROME C"/>
    <property type="match status" value="1"/>
</dbReference>
<dbReference type="InterPro" id="IPR002327">
    <property type="entry name" value="Cyt_c_1A/1B"/>
</dbReference>
<dbReference type="PROSITE" id="PS51007">
    <property type="entry name" value="CYTC"/>
    <property type="match status" value="1"/>
</dbReference>